<dbReference type="PANTHER" id="PTHR30053">
    <property type="entry name" value="ELONGATION FACTOR P"/>
    <property type="match status" value="1"/>
</dbReference>
<dbReference type="GO" id="GO:0043043">
    <property type="term" value="P:peptide biosynthetic process"/>
    <property type="evidence" value="ECO:0007669"/>
    <property type="project" value="InterPro"/>
</dbReference>
<dbReference type="Pfam" id="PF01132">
    <property type="entry name" value="EFP"/>
    <property type="match status" value="1"/>
</dbReference>
<keyword evidence="4" id="KW-0963">Cytoplasm</keyword>
<proteinExistence type="inferred from homology"/>
<evidence type="ECO:0000256" key="5">
    <source>
        <dbReference type="ARBA" id="ARBA00022768"/>
    </source>
</evidence>
<keyword evidence="5" id="KW-0251">Elongation factor</keyword>
<evidence type="ECO:0000313" key="9">
    <source>
        <dbReference type="EMBL" id="SVA18239.1"/>
    </source>
</evidence>
<dbReference type="NCBIfam" id="NF001810">
    <property type="entry name" value="PRK00529.1"/>
    <property type="match status" value="1"/>
</dbReference>
<dbReference type="EMBL" id="UINC01004982">
    <property type="protein sequence ID" value="SVA18239.1"/>
    <property type="molecule type" value="Genomic_DNA"/>
</dbReference>
<sequence length="190" mass="20994">MVAFVNGNGLRSGYVIKVKGVLYRVMTAEHRTPGKGKAFMQAKLRNLKDGTQTEIKFRADETVERAEMEQIDMEYLYEDPSGYCFMNCETYEQIILGEKIIGDGKKFMLPNTRLIVEFCDDAAIGVSFPEMVELKVTDTEPGLKGATASGSGKPATLETGLVVTVPQFIKIGESVRVSTTSGEYLERVKS</sequence>
<dbReference type="InterPro" id="IPR015365">
    <property type="entry name" value="Elong-fact-P_C"/>
</dbReference>
<dbReference type="GO" id="GO:0003746">
    <property type="term" value="F:translation elongation factor activity"/>
    <property type="evidence" value="ECO:0007669"/>
    <property type="project" value="UniProtKB-KW"/>
</dbReference>
<accession>A0A381TQZ1</accession>
<comment type="pathway">
    <text evidence="2">Protein biosynthesis; polypeptide chain elongation.</text>
</comment>
<organism evidence="9">
    <name type="scientific">marine metagenome</name>
    <dbReference type="NCBI Taxonomy" id="408172"/>
    <lineage>
        <taxon>unclassified sequences</taxon>
        <taxon>metagenomes</taxon>
        <taxon>ecological metagenomes</taxon>
    </lineage>
</organism>
<dbReference type="SUPFAM" id="SSF50249">
    <property type="entry name" value="Nucleic acid-binding proteins"/>
    <property type="match status" value="2"/>
</dbReference>
<dbReference type="InterPro" id="IPR001059">
    <property type="entry name" value="Transl_elong_P/YeiP_cen"/>
</dbReference>
<dbReference type="Gene3D" id="2.30.30.30">
    <property type="match status" value="1"/>
</dbReference>
<dbReference type="Pfam" id="PF08207">
    <property type="entry name" value="EFP_N"/>
    <property type="match status" value="1"/>
</dbReference>
<evidence type="ECO:0000259" key="8">
    <source>
        <dbReference type="SMART" id="SM01185"/>
    </source>
</evidence>
<dbReference type="SMART" id="SM01185">
    <property type="entry name" value="EFP"/>
    <property type="match status" value="1"/>
</dbReference>
<comment type="subcellular location">
    <subcellularLocation>
        <location evidence="1">Cytoplasm</location>
    </subcellularLocation>
</comment>
<evidence type="ECO:0000259" key="7">
    <source>
        <dbReference type="SMART" id="SM00841"/>
    </source>
</evidence>
<keyword evidence="6" id="KW-0648">Protein biosynthesis</keyword>
<dbReference type="CDD" id="cd04470">
    <property type="entry name" value="S1_EF-P_repeat_1"/>
    <property type="match status" value="1"/>
</dbReference>
<evidence type="ECO:0000256" key="6">
    <source>
        <dbReference type="ARBA" id="ARBA00022917"/>
    </source>
</evidence>
<gene>
    <name evidence="9" type="ORF">METZ01_LOCUS71093</name>
</gene>
<evidence type="ECO:0008006" key="10">
    <source>
        <dbReference type="Google" id="ProtNLM"/>
    </source>
</evidence>
<dbReference type="InterPro" id="IPR011768">
    <property type="entry name" value="Transl_elongation_fac_P"/>
</dbReference>
<evidence type="ECO:0000256" key="4">
    <source>
        <dbReference type="ARBA" id="ARBA00022490"/>
    </source>
</evidence>
<dbReference type="Pfam" id="PF09285">
    <property type="entry name" value="Elong-fact-P_C"/>
    <property type="match status" value="1"/>
</dbReference>
<dbReference type="CDD" id="cd05794">
    <property type="entry name" value="S1_EF-P_repeat_2"/>
    <property type="match status" value="1"/>
</dbReference>
<dbReference type="FunFam" id="2.30.30.30:FF:000003">
    <property type="entry name" value="Elongation factor P"/>
    <property type="match status" value="1"/>
</dbReference>
<dbReference type="InterPro" id="IPR020599">
    <property type="entry name" value="Transl_elong_fac_P/YeiP"/>
</dbReference>
<reference evidence="9" key="1">
    <citation type="submission" date="2018-05" db="EMBL/GenBank/DDBJ databases">
        <authorList>
            <person name="Lanie J.A."/>
            <person name="Ng W.-L."/>
            <person name="Kazmierczak K.M."/>
            <person name="Andrzejewski T.M."/>
            <person name="Davidsen T.M."/>
            <person name="Wayne K.J."/>
            <person name="Tettelin H."/>
            <person name="Glass J.I."/>
            <person name="Rusch D."/>
            <person name="Podicherti R."/>
            <person name="Tsui H.-C.T."/>
            <person name="Winkler M.E."/>
        </authorList>
    </citation>
    <scope>NUCLEOTIDE SEQUENCE</scope>
</reference>
<dbReference type="PANTHER" id="PTHR30053:SF12">
    <property type="entry name" value="ELONGATION FACTOR P (EF-P) FAMILY PROTEIN"/>
    <property type="match status" value="1"/>
</dbReference>
<protein>
    <recommendedName>
        <fullName evidence="10">Elongation factor P C-terminal domain-containing protein</fullName>
    </recommendedName>
</protein>
<dbReference type="PIRSF" id="PIRSF005901">
    <property type="entry name" value="EF-P"/>
    <property type="match status" value="1"/>
</dbReference>
<dbReference type="InterPro" id="IPR013852">
    <property type="entry name" value="Transl_elong_P/YeiP_CS"/>
</dbReference>
<dbReference type="GO" id="GO:0005829">
    <property type="term" value="C:cytosol"/>
    <property type="evidence" value="ECO:0007669"/>
    <property type="project" value="UniProtKB-ARBA"/>
</dbReference>
<feature type="domain" description="Elongation factor P C-terminal" evidence="7">
    <location>
        <begin position="132"/>
        <end position="187"/>
    </location>
</feature>
<dbReference type="InterPro" id="IPR014722">
    <property type="entry name" value="Rib_uL2_dom2"/>
</dbReference>
<evidence type="ECO:0000256" key="3">
    <source>
        <dbReference type="ARBA" id="ARBA00009479"/>
    </source>
</evidence>
<dbReference type="Gene3D" id="2.40.50.140">
    <property type="entry name" value="Nucleic acid-binding proteins"/>
    <property type="match status" value="2"/>
</dbReference>
<dbReference type="HAMAP" id="MF_00141">
    <property type="entry name" value="EF_P"/>
    <property type="match status" value="1"/>
</dbReference>
<dbReference type="InterPro" id="IPR008991">
    <property type="entry name" value="Translation_prot_SH3-like_sf"/>
</dbReference>
<feature type="domain" description="Translation elongation factor P/YeiP central" evidence="8">
    <location>
        <begin position="70"/>
        <end position="124"/>
    </location>
</feature>
<dbReference type="UniPathway" id="UPA00345"/>
<dbReference type="NCBIfam" id="TIGR00038">
    <property type="entry name" value="efp"/>
    <property type="match status" value="1"/>
</dbReference>
<dbReference type="InterPro" id="IPR012340">
    <property type="entry name" value="NA-bd_OB-fold"/>
</dbReference>
<dbReference type="FunFam" id="2.40.50.140:FF:000004">
    <property type="entry name" value="Elongation factor P"/>
    <property type="match status" value="1"/>
</dbReference>
<dbReference type="SUPFAM" id="SSF50104">
    <property type="entry name" value="Translation proteins SH3-like domain"/>
    <property type="match status" value="1"/>
</dbReference>
<comment type="similarity">
    <text evidence="3">Belongs to the elongation factor P family.</text>
</comment>
<dbReference type="AlphaFoldDB" id="A0A381TQZ1"/>
<dbReference type="PROSITE" id="PS01275">
    <property type="entry name" value="EFP"/>
    <property type="match status" value="1"/>
</dbReference>
<dbReference type="InterPro" id="IPR013185">
    <property type="entry name" value="Transl_elong_KOW-like"/>
</dbReference>
<evidence type="ECO:0000256" key="1">
    <source>
        <dbReference type="ARBA" id="ARBA00004496"/>
    </source>
</evidence>
<evidence type="ECO:0000256" key="2">
    <source>
        <dbReference type="ARBA" id="ARBA00004815"/>
    </source>
</evidence>
<dbReference type="SMART" id="SM00841">
    <property type="entry name" value="Elong-fact-P_C"/>
    <property type="match status" value="1"/>
</dbReference>
<name>A0A381TQZ1_9ZZZZ</name>